<keyword evidence="2" id="KW-1185">Reference proteome</keyword>
<protein>
    <submittedName>
        <fullName evidence="1">Uncharacterized protein</fullName>
    </submittedName>
</protein>
<gene>
    <name evidence="1" type="ORF">PIB30_049094</name>
</gene>
<evidence type="ECO:0000313" key="2">
    <source>
        <dbReference type="Proteomes" id="UP001341840"/>
    </source>
</evidence>
<dbReference type="Proteomes" id="UP001341840">
    <property type="component" value="Unassembled WGS sequence"/>
</dbReference>
<sequence>MEELTQPNADVMKIKDVIKCVEECKPWIACGIMAINNGMNYWCYKACGNCGKKVEVAQKGDMSVVTLNATMMEKIPS</sequence>
<proteinExistence type="predicted"/>
<organism evidence="1 2">
    <name type="scientific">Stylosanthes scabra</name>
    <dbReference type="NCBI Taxonomy" id="79078"/>
    <lineage>
        <taxon>Eukaryota</taxon>
        <taxon>Viridiplantae</taxon>
        <taxon>Streptophyta</taxon>
        <taxon>Embryophyta</taxon>
        <taxon>Tracheophyta</taxon>
        <taxon>Spermatophyta</taxon>
        <taxon>Magnoliopsida</taxon>
        <taxon>eudicotyledons</taxon>
        <taxon>Gunneridae</taxon>
        <taxon>Pentapetalae</taxon>
        <taxon>rosids</taxon>
        <taxon>fabids</taxon>
        <taxon>Fabales</taxon>
        <taxon>Fabaceae</taxon>
        <taxon>Papilionoideae</taxon>
        <taxon>50 kb inversion clade</taxon>
        <taxon>dalbergioids sensu lato</taxon>
        <taxon>Dalbergieae</taxon>
        <taxon>Pterocarpus clade</taxon>
        <taxon>Stylosanthes</taxon>
    </lineage>
</organism>
<dbReference type="EMBL" id="JASCZI010060742">
    <property type="protein sequence ID" value="MED6135693.1"/>
    <property type="molecule type" value="Genomic_DNA"/>
</dbReference>
<accession>A0ABU6SI61</accession>
<reference evidence="1 2" key="1">
    <citation type="journal article" date="2023" name="Plants (Basel)">
        <title>Bridging the Gap: Combining Genomics and Transcriptomics Approaches to Understand Stylosanthes scabra, an Orphan Legume from the Brazilian Caatinga.</title>
        <authorList>
            <person name="Ferreira-Neto J.R.C."/>
            <person name="da Silva M.D."/>
            <person name="Binneck E."/>
            <person name="de Melo N.F."/>
            <person name="da Silva R.H."/>
            <person name="de Melo A.L.T.M."/>
            <person name="Pandolfi V."/>
            <person name="Bustamante F.O."/>
            <person name="Brasileiro-Vidal A.C."/>
            <person name="Benko-Iseppon A.M."/>
        </authorList>
    </citation>
    <scope>NUCLEOTIDE SEQUENCE [LARGE SCALE GENOMIC DNA]</scope>
    <source>
        <tissue evidence="1">Leaves</tissue>
    </source>
</reference>
<evidence type="ECO:0000313" key="1">
    <source>
        <dbReference type="EMBL" id="MED6135693.1"/>
    </source>
</evidence>
<name>A0ABU6SI61_9FABA</name>
<comment type="caution">
    <text evidence="1">The sequence shown here is derived from an EMBL/GenBank/DDBJ whole genome shotgun (WGS) entry which is preliminary data.</text>
</comment>